<feature type="compositionally biased region" description="Polar residues" evidence="1">
    <location>
        <begin position="267"/>
        <end position="276"/>
    </location>
</feature>
<organism evidence="2 3">
    <name type="scientific">Allomyces macrogynus (strain ATCC 38327)</name>
    <name type="common">Allomyces javanicus var. macrogynus</name>
    <dbReference type="NCBI Taxonomy" id="578462"/>
    <lineage>
        <taxon>Eukaryota</taxon>
        <taxon>Fungi</taxon>
        <taxon>Fungi incertae sedis</taxon>
        <taxon>Blastocladiomycota</taxon>
        <taxon>Blastocladiomycetes</taxon>
        <taxon>Blastocladiales</taxon>
        <taxon>Blastocladiaceae</taxon>
        <taxon>Allomyces</taxon>
    </lineage>
</organism>
<dbReference type="Proteomes" id="UP000054350">
    <property type="component" value="Unassembled WGS sequence"/>
</dbReference>
<feature type="compositionally biased region" description="Low complexity" evidence="1">
    <location>
        <begin position="277"/>
        <end position="287"/>
    </location>
</feature>
<evidence type="ECO:0000313" key="3">
    <source>
        <dbReference type="Proteomes" id="UP000054350"/>
    </source>
</evidence>
<evidence type="ECO:0000313" key="2">
    <source>
        <dbReference type="EMBL" id="KNE62245.1"/>
    </source>
</evidence>
<evidence type="ECO:0000256" key="1">
    <source>
        <dbReference type="SAM" id="MobiDB-lite"/>
    </source>
</evidence>
<dbReference type="AlphaFoldDB" id="A0A0L0SIS6"/>
<name>A0A0L0SIS6_ALLM3</name>
<accession>A0A0L0SIS6</accession>
<dbReference type="EMBL" id="GG745339">
    <property type="protein sequence ID" value="KNE62245.1"/>
    <property type="molecule type" value="Genomic_DNA"/>
</dbReference>
<reference evidence="3" key="2">
    <citation type="submission" date="2009-11" db="EMBL/GenBank/DDBJ databases">
        <title>The Genome Sequence of Allomyces macrogynus strain ATCC 38327.</title>
        <authorList>
            <consortium name="The Broad Institute Genome Sequencing Platform"/>
            <person name="Russ C."/>
            <person name="Cuomo C."/>
            <person name="Shea T."/>
            <person name="Young S.K."/>
            <person name="Zeng Q."/>
            <person name="Koehrsen M."/>
            <person name="Haas B."/>
            <person name="Borodovsky M."/>
            <person name="Guigo R."/>
            <person name="Alvarado L."/>
            <person name="Berlin A."/>
            <person name="Borenstein D."/>
            <person name="Chen Z."/>
            <person name="Engels R."/>
            <person name="Freedman E."/>
            <person name="Gellesch M."/>
            <person name="Goldberg J."/>
            <person name="Griggs A."/>
            <person name="Gujja S."/>
            <person name="Heiman D."/>
            <person name="Hepburn T."/>
            <person name="Howarth C."/>
            <person name="Jen D."/>
            <person name="Larson L."/>
            <person name="Lewis B."/>
            <person name="Mehta T."/>
            <person name="Park D."/>
            <person name="Pearson M."/>
            <person name="Roberts A."/>
            <person name="Saif S."/>
            <person name="Shenoy N."/>
            <person name="Sisk P."/>
            <person name="Stolte C."/>
            <person name="Sykes S."/>
            <person name="Walk T."/>
            <person name="White J."/>
            <person name="Yandava C."/>
            <person name="Burger G."/>
            <person name="Gray M.W."/>
            <person name="Holland P.W.H."/>
            <person name="King N."/>
            <person name="Lang F.B.F."/>
            <person name="Roger A.J."/>
            <person name="Ruiz-Trillo I."/>
            <person name="Lander E."/>
            <person name="Nusbaum C."/>
        </authorList>
    </citation>
    <scope>NUCLEOTIDE SEQUENCE [LARGE SCALE GENOMIC DNA]</scope>
    <source>
        <strain evidence="3">ATCC 38327</strain>
    </source>
</reference>
<dbReference type="VEuPathDB" id="FungiDB:AMAG_07483"/>
<feature type="region of interest" description="Disordered" evidence="1">
    <location>
        <begin position="188"/>
        <end position="243"/>
    </location>
</feature>
<protein>
    <submittedName>
        <fullName evidence="2">Uncharacterized protein</fullName>
    </submittedName>
</protein>
<gene>
    <name evidence="2" type="ORF">AMAG_07483</name>
</gene>
<keyword evidence="3" id="KW-1185">Reference proteome</keyword>
<sequence length="331" mass="34133">MTILAPGTPLAGLLILAAPPNPANHDPAILVADPVTIKLLDTDVFPKALLQETTLPVKFRRGADATVQLLHDSVASAGVGPNGISFRSLLVATHPSSSSAAAPRFLIYGLLHNSTSLTLHAASLISLDALVHRAPALPYHLPPTPIIPTSSGLASDAIAYLSSLAPRAPSRAVHSNPRLQAILGNPTAVQEPVRRRGGAADGRARRAHTVVSDGPASDASSSTTATVESSGVGRSGKSATRGNLDVRDFGWSRTRMCCALTIDRSCSGSNWRSSADCSGTGSTRSTRSTCSCLGSCIAGASCFCLTRSTKASSTRTCSPESQTASWSGTRS</sequence>
<reference evidence="2 3" key="1">
    <citation type="submission" date="2009-11" db="EMBL/GenBank/DDBJ databases">
        <title>Annotation of Allomyces macrogynus ATCC 38327.</title>
        <authorList>
            <consortium name="The Broad Institute Genome Sequencing Platform"/>
            <person name="Russ C."/>
            <person name="Cuomo C."/>
            <person name="Burger G."/>
            <person name="Gray M.W."/>
            <person name="Holland P.W.H."/>
            <person name="King N."/>
            <person name="Lang F.B.F."/>
            <person name="Roger A.J."/>
            <person name="Ruiz-Trillo I."/>
            <person name="Young S.K."/>
            <person name="Zeng Q."/>
            <person name="Gargeya S."/>
            <person name="Fitzgerald M."/>
            <person name="Haas B."/>
            <person name="Abouelleil A."/>
            <person name="Alvarado L."/>
            <person name="Arachchi H.M."/>
            <person name="Berlin A."/>
            <person name="Chapman S.B."/>
            <person name="Gearin G."/>
            <person name="Goldberg J."/>
            <person name="Griggs A."/>
            <person name="Gujja S."/>
            <person name="Hansen M."/>
            <person name="Heiman D."/>
            <person name="Howarth C."/>
            <person name="Larimer J."/>
            <person name="Lui A."/>
            <person name="MacDonald P.J.P."/>
            <person name="McCowen C."/>
            <person name="Montmayeur A."/>
            <person name="Murphy C."/>
            <person name="Neiman D."/>
            <person name="Pearson M."/>
            <person name="Priest M."/>
            <person name="Roberts A."/>
            <person name="Saif S."/>
            <person name="Shea T."/>
            <person name="Sisk P."/>
            <person name="Stolte C."/>
            <person name="Sykes S."/>
            <person name="Wortman J."/>
            <person name="Nusbaum C."/>
            <person name="Birren B."/>
        </authorList>
    </citation>
    <scope>NUCLEOTIDE SEQUENCE [LARGE SCALE GENOMIC DNA]</scope>
    <source>
        <strain evidence="2 3">ATCC 38327</strain>
    </source>
</reference>
<feature type="compositionally biased region" description="Low complexity" evidence="1">
    <location>
        <begin position="211"/>
        <end position="232"/>
    </location>
</feature>
<feature type="region of interest" description="Disordered" evidence="1">
    <location>
        <begin position="267"/>
        <end position="287"/>
    </location>
</feature>
<proteinExistence type="predicted"/>